<dbReference type="InterPro" id="IPR006342">
    <property type="entry name" value="FkbM_mtfrase"/>
</dbReference>
<dbReference type="GO" id="GO:0008168">
    <property type="term" value="F:methyltransferase activity"/>
    <property type="evidence" value="ECO:0007669"/>
    <property type="project" value="UniProtKB-KW"/>
</dbReference>
<keyword evidence="2" id="KW-0808">Transferase</keyword>
<dbReference type="PANTHER" id="PTHR34203">
    <property type="entry name" value="METHYLTRANSFERASE, FKBM FAMILY PROTEIN"/>
    <property type="match status" value="1"/>
</dbReference>
<protein>
    <submittedName>
        <fullName evidence="2">Methyltransferase domain protein</fullName>
    </submittedName>
</protein>
<evidence type="ECO:0000313" key="2">
    <source>
        <dbReference type="EMBL" id="QDV75121.1"/>
    </source>
</evidence>
<organism evidence="2 3">
    <name type="scientific">Botrimarina mediterranea</name>
    <dbReference type="NCBI Taxonomy" id="2528022"/>
    <lineage>
        <taxon>Bacteria</taxon>
        <taxon>Pseudomonadati</taxon>
        <taxon>Planctomycetota</taxon>
        <taxon>Planctomycetia</taxon>
        <taxon>Pirellulales</taxon>
        <taxon>Lacipirellulaceae</taxon>
        <taxon>Botrimarina</taxon>
    </lineage>
</organism>
<proteinExistence type="predicted"/>
<accession>A0A518KBE8</accession>
<dbReference type="PANTHER" id="PTHR34203:SF13">
    <property type="entry name" value="EXPRESSED PROTEIN"/>
    <property type="match status" value="1"/>
</dbReference>
<sequence>MRGYWSAQFVARWAPYMTIGSAMRVRRAFSLDVDCAQTVSVVLRPPIGRRVQIRVPSSDLGAIGEVMRQKVYSPIKKHVKKARAVLDLGANIGIATNYFASIYPNAQIIAVEPHPETFELLVENTRHANFRGLVTPVHAAVWHEAGSLNLTTPESGAYVAATVVERSYDGDCVAEGIEVPAVRVQDLLAKLDGGQADIVKMDVEGAEAVLLSSSNDWIDSVRCLAVEFHADSREASGFDALMKEKGLRVYEYPHTVLGVRE</sequence>
<keyword evidence="2" id="KW-0489">Methyltransferase</keyword>
<dbReference type="Proteomes" id="UP000316426">
    <property type="component" value="Chromosome"/>
</dbReference>
<dbReference type="AlphaFoldDB" id="A0A518KBE8"/>
<evidence type="ECO:0000313" key="3">
    <source>
        <dbReference type="Proteomes" id="UP000316426"/>
    </source>
</evidence>
<dbReference type="EMBL" id="CP036349">
    <property type="protein sequence ID" value="QDV75121.1"/>
    <property type="molecule type" value="Genomic_DNA"/>
</dbReference>
<dbReference type="Gene3D" id="3.40.50.150">
    <property type="entry name" value="Vaccinia Virus protein VP39"/>
    <property type="match status" value="1"/>
</dbReference>
<dbReference type="SUPFAM" id="SSF53335">
    <property type="entry name" value="S-adenosyl-L-methionine-dependent methyltransferases"/>
    <property type="match status" value="1"/>
</dbReference>
<dbReference type="Pfam" id="PF05050">
    <property type="entry name" value="Methyltransf_21"/>
    <property type="match status" value="1"/>
</dbReference>
<dbReference type="GO" id="GO:0032259">
    <property type="term" value="P:methylation"/>
    <property type="evidence" value="ECO:0007669"/>
    <property type="project" value="UniProtKB-KW"/>
</dbReference>
<dbReference type="InterPro" id="IPR052514">
    <property type="entry name" value="SAM-dependent_MTase"/>
</dbReference>
<gene>
    <name evidence="2" type="ORF">Spa11_33310</name>
</gene>
<name>A0A518KBE8_9BACT</name>
<dbReference type="InterPro" id="IPR029063">
    <property type="entry name" value="SAM-dependent_MTases_sf"/>
</dbReference>
<evidence type="ECO:0000259" key="1">
    <source>
        <dbReference type="Pfam" id="PF05050"/>
    </source>
</evidence>
<dbReference type="KEGG" id="bmei:Spa11_33310"/>
<dbReference type="CDD" id="cd02440">
    <property type="entry name" value="AdoMet_MTases"/>
    <property type="match status" value="1"/>
</dbReference>
<dbReference type="NCBIfam" id="TIGR01444">
    <property type="entry name" value="fkbM_fam"/>
    <property type="match status" value="1"/>
</dbReference>
<keyword evidence="3" id="KW-1185">Reference proteome</keyword>
<feature type="domain" description="Methyltransferase FkbM" evidence="1">
    <location>
        <begin position="87"/>
        <end position="244"/>
    </location>
</feature>
<reference evidence="2 3" key="1">
    <citation type="submission" date="2019-02" db="EMBL/GenBank/DDBJ databases">
        <title>Deep-cultivation of Planctomycetes and their phenomic and genomic characterization uncovers novel biology.</title>
        <authorList>
            <person name="Wiegand S."/>
            <person name="Jogler M."/>
            <person name="Boedeker C."/>
            <person name="Pinto D."/>
            <person name="Vollmers J."/>
            <person name="Rivas-Marin E."/>
            <person name="Kohn T."/>
            <person name="Peeters S.H."/>
            <person name="Heuer A."/>
            <person name="Rast P."/>
            <person name="Oberbeckmann S."/>
            <person name="Bunk B."/>
            <person name="Jeske O."/>
            <person name="Meyerdierks A."/>
            <person name="Storesund J.E."/>
            <person name="Kallscheuer N."/>
            <person name="Luecker S."/>
            <person name="Lage O.M."/>
            <person name="Pohl T."/>
            <person name="Merkel B.J."/>
            <person name="Hornburger P."/>
            <person name="Mueller R.-W."/>
            <person name="Bruemmer F."/>
            <person name="Labrenz M."/>
            <person name="Spormann A.M."/>
            <person name="Op den Camp H."/>
            <person name="Overmann J."/>
            <person name="Amann R."/>
            <person name="Jetten M.S.M."/>
            <person name="Mascher T."/>
            <person name="Medema M.H."/>
            <person name="Devos D.P."/>
            <person name="Kaster A.-K."/>
            <person name="Ovreas L."/>
            <person name="Rohde M."/>
            <person name="Galperin M.Y."/>
            <person name="Jogler C."/>
        </authorList>
    </citation>
    <scope>NUCLEOTIDE SEQUENCE [LARGE SCALE GENOMIC DNA]</scope>
    <source>
        <strain evidence="2 3">Spa11</strain>
    </source>
</reference>